<evidence type="ECO:0000313" key="3">
    <source>
        <dbReference type="Proteomes" id="UP001226574"/>
    </source>
</evidence>
<sequence>MATARHRQISLVDTRYYHCVSRCVRRAHLCGVDKYTGQSYEHRRQWVEDKLMRLASIFFIDICAYAVMSNHTHIVLHVDNKKAGRVNDRAIAIRWHKAFKGSDITHRFAKGGKLSEAETVIASDNIKQYRARLMDISWFMRSLNEYIARRANKEDNCKGRFWEGRFKSQALLDEPALIACMAYVDLNPVRAGIADTPESSNFTSVQKRITSAAKGKQSQFLLRFSGMTTKQMTKGLPFELTSYLTLVDVTVRCIRAEKIGYIPRELPPLLERLHIEPKNWLKLTSKFTTVFHGAVGRPESLKLFCQHKYFKRRSNLTNCEKLLA</sequence>
<dbReference type="InterPro" id="IPR002686">
    <property type="entry name" value="Transposase_17"/>
</dbReference>
<protein>
    <submittedName>
        <fullName evidence="2">Transposase</fullName>
    </submittedName>
</protein>
<comment type="caution">
    <text evidence="2">The sequence shown here is derived from an EMBL/GenBank/DDBJ whole genome shotgun (WGS) entry which is preliminary data.</text>
</comment>
<dbReference type="PANTHER" id="PTHR34322:SF2">
    <property type="entry name" value="TRANSPOSASE IS200-LIKE DOMAIN-CONTAINING PROTEIN"/>
    <property type="match status" value="1"/>
</dbReference>
<accession>A0ABU1B6U1</accession>
<dbReference type="Gene3D" id="3.30.70.1290">
    <property type="entry name" value="Transposase IS200-like"/>
    <property type="match status" value="1"/>
</dbReference>
<dbReference type="SMART" id="SM01321">
    <property type="entry name" value="Y1_Tnp"/>
    <property type="match status" value="1"/>
</dbReference>
<reference evidence="2 3" key="1">
    <citation type="submission" date="2023-08" db="EMBL/GenBank/DDBJ databases">
        <title>Pseudoalteromonas haloplanktis LL1 genome.</title>
        <authorList>
            <person name="Wu S."/>
        </authorList>
    </citation>
    <scope>NUCLEOTIDE SEQUENCE [LARGE SCALE GENOMIC DNA]</scope>
    <source>
        <strain evidence="2 3">LL1</strain>
    </source>
</reference>
<organism evidence="2 3">
    <name type="scientific">Pseudoalteromonas haloplanktis</name>
    <name type="common">Alteromonas haloplanktis</name>
    <dbReference type="NCBI Taxonomy" id="228"/>
    <lineage>
        <taxon>Bacteria</taxon>
        <taxon>Pseudomonadati</taxon>
        <taxon>Pseudomonadota</taxon>
        <taxon>Gammaproteobacteria</taxon>
        <taxon>Alteromonadales</taxon>
        <taxon>Pseudoalteromonadaceae</taxon>
        <taxon>Pseudoalteromonas</taxon>
    </lineage>
</organism>
<evidence type="ECO:0000259" key="1">
    <source>
        <dbReference type="SMART" id="SM01321"/>
    </source>
</evidence>
<name>A0ABU1B6U1_PSEHA</name>
<evidence type="ECO:0000313" key="2">
    <source>
        <dbReference type="EMBL" id="MDQ9090278.1"/>
    </source>
</evidence>
<dbReference type="Proteomes" id="UP001226574">
    <property type="component" value="Unassembled WGS sequence"/>
</dbReference>
<feature type="domain" description="Transposase IS200-like" evidence="1">
    <location>
        <begin position="12"/>
        <end position="187"/>
    </location>
</feature>
<gene>
    <name evidence="2" type="ORF">RC083_01585</name>
</gene>
<dbReference type="SUPFAM" id="SSF143422">
    <property type="entry name" value="Transposase IS200-like"/>
    <property type="match status" value="1"/>
</dbReference>
<dbReference type="RefSeq" id="WP_138554798.1">
    <property type="nucleotide sequence ID" value="NZ_JAVIFY010000001.1"/>
</dbReference>
<dbReference type="InterPro" id="IPR036515">
    <property type="entry name" value="Transposase_17_sf"/>
</dbReference>
<dbReference type="EMBL" id="JAVIFY010000001">
    <property type="protein sequence ID" value="MDQ9090278.1"/>
    <property type="molecule type" value="Genomic_DNA"/>
</dbReference>
<keyword evidence="3" id="KW-1185">Reference proteome</keyword>
<dbReference type="PANTHER" id="PTHR34322">
    <property type="entry name" value="TRANSPOSASE, Y1_TNP DOMAIN-CONTAINING"/>
    <property type="match status" value="1"/>
</dbReference>
<proteinExistence type="predicted"/>